<protein>
    <submittedName>
        <fullName evidence="1">Uncharacterized protein</fullName>
    </submittedName>
</protein>
<gene>
    <name evidence="1" type="ORF">DPMN_181148</name>
</gene>
<evidence type="ECO:0000313" key="1">
    <source>
        <dbReference type="EMBL" id="KAH3746733.1"/>
    </source>
</evidence>
<proteinExistence type="predicted"/>
<reference evidence="1" key="2">
    <citation type="submission" date="2020-11" db="EMBL/GenBank/DDBJ databases">
        <authorList>
            <person name="McCartney M.A."/>
            <person name="Auch B."/>
            <person name="Kono T."/>
            <person name="Mallez S."/>
            <person name="Becker A."/>
            <person name="Gohl D.M."/>
            <person name="Silverstein K.A.T."/>
            <person name="Koren S."/>
            <person name="Bechman K.B."/>
            <person name="Herman A."/>
            <person name="Abrahante J.E."/>
            <person name="Garbe J."/>
        </authorList>
    </citation>
    <scope>NUCLEOTIDE SEQUENCE</scope>
    <source>
        <strain evidence="1">Duluth1</strain>
        <tissue evidence="1">Whole animal</tissue>
    </source>
</reference>
<sequence length="54" mass="6069">MISWASADRHPRIAVVVYTAIQWQIPVTATALSNVPSMRTALLGCNLRRLLIRH</sequence>
<reference evidence="1" key="1">
    <citation type="journal article" date="2019" name="bioRxiv">
        <title>The Genome of the Zebra Mussel, Dreissena polymorpha: A Resource for Invasive Species Research.</title>
        <authorList>
            <person name="McCartney M.A."/>
            <person name="Auch B."/>
            <person name="Kono T."/>
            <person name="Mallez S."/>
            <person name="Zhang Y."/>
            <person name="Obille A."/>
            <person name="Becker A."/>
            <person name="Abrahante J.E."/>
            <person name="Garbe J."/>
            <person name="Badalamenti J.P."/>
            <person name="Herman A."/>
            <person name="Mangelson H."/>
            <person name="Liachko I."/>
            <person name="Sullivan S."/>
            <person name="Sone E.D."/>
            <person name="Koren S."/>
            <person name="Silverstein K.A.T."/>
            <person name="Beckman K.B."/>
            <person name="Gohl D.M."/>
        </authorList>
    </citation>
    <scope>NUCLEOTIDE SEQUENCE</scope>
    <source>
        <strain evidence="1">Duluth1</strain>
        <tissue evidence="1">Whole animal</tissue>
    </source>
</reference>
<dbReference type="EMBL" id="JAIWYP010000010">
    <property type="protein sequence ID" value="KAH3746733.1"/>
    <property type="molecule type" value="Genomic_DNA"/>
</dbReference>
<accession>A0A9D4DCZ0</accession>
<dbReference type="Proteomes" id="UP000828390">
    <property type="component" value="Unassembled WGS sequence"/>
</dbReference>
<organism evidence="1 2">
    <name type="scientific">Dreissena polymorpha</name>
    <name type="common">Zebra mussel</name>
    <name type="synonym">Mytilus polymorpha</name>
    <dbReference type="NCBI Taxonomy" id="45954"/>
    <lineage>
        <taxon>Eukaryota</taxon>
        <taxon>Metazoa</taxon>
        <taxon>Spiralia</taxon>
        <taxon>Lophotrochozoa</taxon>
        <taxon>Mollusca</taxon>
        <taxon>Bivalvia</taxon>
        <taxon>Autobranchia</taxon>
        <taxon>Heteroconchia</taxon>
        <taxon>Euheterodonta</taxon>
        <taxon>Imparidentia</taxon>
        <taxon>Neoheterodontei</taxon>
        <taxon>Myida</taxon>
        <taxon>Dreissenoidea</taxon>
        <taxon>Dreissenidae</taxon>
        <taxon>Dreissena</taxon>
    </lineage>
</organism>
<comment type="caution">
    <text evidence="1">The sequence shown here is derived from an EMBL/GenBank/DDBJ whole genome shotgun (WGS) entry which is preliminary data.</text>
</comment>
<dbReference type="AlphaFoldDB" id="A0A9D4DCZ0"/>
<evidence type="ECO:0000313" key="2">
    <source>
        <dbReference type="Proteomes" id="UP000828390"/>
    </source>
</evidence>
<keyword evidence="2" id="KW-1185">Reference proteome</keyword>
<name>A0A9D4DCZ0_DREPO</name>